<dbReference type="AlphaFoldDB" id="B1HW30"/>
<dbReference type="EMBL" id="CP000817">
    <property type="protein sequence ID" value="ACA39878.1"/>
    <property type="molecule type" value="Genomic_DNA"/>
</dbReference>
<proteinExistence type="predicted"/>
<dbReference type="KEGG" id="lsp:Bsph_2317"/>
<dbReference type="EnsemblBacteria" id="ACA39878">
    <property type="protein sequence ID" value="ACA39878"/>
    <property type="gene ID" value="Bsph_2317"/>
</dbReference>
<evidence type="ECO:0000313" key="1">
    <source>
        <dbReference type="EMBL" id="ACA39878.1"/>
    </source>
</evidence>
<dbReference type="Proteomes" id="UP000002164">
    <property type="component" value="Chromosome"/>
</dbReference>
<dbReference type="SUPFAM" id="SSF52172">
    <property type="entry name" value="CheY-like"/>
    <property type="match status" value="1"/>
</dbReference>
<organism evidence="1 2">
    <name type="scientific">Lysinibacillus sphaericus (strain C3-41)</name>
    <dbReference type="NCBI Taxonomy" id="444177"/>
    <lineage>
        <taxon>Bacteria</taxon>
        <taxon>Bacillati</taxon>
        <taxon>Bacillota</taxon>
        <taxon>Bacilli</taxon>
        <taxon>Bacillales</taxon>
        <taxon>Bacillaceae</taxon>
        <taxon>Lysinibacillus</taxon>
    </lineage>
</organism>
<protein>
    <recommendedName>
        <fullName evidence="3">DNA-binding response regulator</fullName>
    </recommendedName>
</protein>
<sequence length="52" mass="5914">MIRVLLAEDQQMLRGALTSLLSFEPDIEVIAEVSDGQKHGTTFSRNYPMFAW</sequence>
<dbReference type="Gene3D" id="3.40.50.2300">
    <property type="match status" value="1"/>
</dbReference>
<accession>B1HW30</accession>
<gene>
    <name evidence="1" type="ordered locus">Bsph_2317</name>
</gene>
<evidence type="ECO:0008006" key="3">
    <source>
        <dbReference type="Google" id="ProtNLM"/>
    </source>
</evidence>
<reference evidence="1 2" key="1">
    <citation type="journal article" date="2008" name="J. Bacteriol.">
        <title>Complete genome sequence of the mosquitocidal bacterium Bacillus sphaericus C3-41 and comparison with those of closely related Bacillus species.</title>
        <authorList>
            <person name="Hu X."/>
            <person name="Fan W."/>
            <person name="Han B."/>
            <person name="Liu H."/>
            <person name="Zheng D."/>
            <person name="Li Q."/>
            <person name="Dong W."/>
            <person name="Yan J."/>
            <person name="Gao M."/>
            <person name="Berry C."/>
            <person name="Yuan Z."/>
        </authorList>
    </citation>
    <scope>NUCLEOTIDE SEQUENCE [LARGE SCALE GENOMIC DNA]</scope>
    <source>
        <strain evidence="1 2">C3-41</strain>
    </source>
</reference>
<dbReference type="InterPro" id="IPR011006">
    <property type="entry name" value="CheY-like_superfamily"/>
</dbReference>
<evidence type="ECO:0000313" key="2">
    <source>
        <dbReference type="Proteomes" id="UP000002164"/>
    </source>
</evidence>
<dbReference type="HOGENOM" id="CLU_000445_69_15_9"/>
<name>B1HW30_LYSSC</name>